<keyword evidence="2" id="KW-1185">Reference proteome</keyword>
<gene>
    <name evidence="1" type="primary">Erv31_1</name>
    <name evidence="1" type="ORF">CHLHAR_R15422</name>
</gene>
<accession>A0A850VG07</accession>
<evidence type="ECO:0000313" key="1">
    <source>
        <dbReference type="EMBL" id="NWH42463.1"/>
    </source>
</evidence>
<dbReference type="AlphaFoldDB" id="A0A850VG07"/>
<dbReference type="EMBL" id="WEIW01008781">
    <property type="protein sequence ID" value="NWH42463.1"/>
    <property type="molecule type" value="Genomic_DNA"/>
</dbReference>
<evidence type="ECO:0000313" key="2">
    <source>
        <dbReference type="Proteomes" id="UP000640999"/>
    </source>
</evidence>
<comment type="caution">
    <text evidence="1">The sequence shown here is derived from an EMBL/GenBank/DDBJ whole genome shotgun (WGS) entry which is preliminary data.</text>
</comment>
<dbReference type="Proteomes" id="UP000640999">
    <property type="component" value="Unassembled WGS sequence"/>
</dbReference>
<organism evidence="1 2">
    <name type="scientific">Chloropsis hardwickii</name>
    <dbReference type="NCBI Taxonomy" id="667144"/>
    <lineage>
        <taxon>Eukaryota</taxon>
        <taxon>Metazoa</taxon>
        <taxon>Chordata</taxon>
        <taxon>Craniata</taxon>
        <taxon>Vertebrata</taxon>
        <taxon>Euteleostomi</taxon>
        <taxon>Archelosauria</taxon>
        <taxon>Archosauria</taxon>
        <taxon>Dinosauria</taxon>
        <taxon>Saurischia</taxon>
        <taxon>Theropoda</taxon>
        <taxon>Coelurosauria</taxon>
        <taxon>Aves</taxon>
        <taxon>Neognathae</taxon>
        <taxon>Neoaves</taxon>
        <taxon>Telluraves</taxon>
        <taxon>Australaves</taxon>
        <taxon>Passeriformes</taxon>
        <taxon>Corvoidea</taxon>
        <taxon>Irenidae</taxon>
        <taxon>Chloropsis</taxon>
    </lineage>
</organism>
<feature type="non-terminal residue" evidence="1">
    <location>
        <position position="1"/>
    </location>
</feature>
<feature type="non-terminal residue" evidence="1">
    <location>
        <position position="125"/>
    </location>
</feature>
<reference evidence="1" key="1">
    <citation type="submission" date="2019-10" db="EMBL/GenBank/DDBJ databases">
        <title>Bird 10,000 Genomes (B10K) Project - Family phase.</title>
        <authorList>
            <person name="Zhang G."/>
        </authorList>
    </citation>
    <scope>NUCLEOTIDE SEQUENCE</scope>
    <source>
        <strain evidence="1">B10K-IZ-033-78</strain>
        <tissue evidence="1">Muscle</tissue>
    </source>
</reference>
<name>A0A850VG07_9CORV</name>
<proteinExistence type="predicted"/>
<sequence>KNLFVDLVERISEELKLENCWICGETQISEYWPWDGLSLKPSDILKIKQLDKTEGEHMLVRRDETWRLGNKLIREECIKRVGKKFKIDKGKLPCKRYLIVKDSHKKWIPHTPALYWSLEGRGTEC</sequence>
<dbReference type="OrthoDB" id="9325190at2759"/>
<protein>
    <submittedName>
        <fullName evidence="1">ENR1 protein</fullName>
    </submittedName>
</protein>